<comment type="caution">
    <text evidence="2">The sequence shown here is derived from an EMBL/GenBank/DDBJ whole genome shotgun (WGS) entry which is preliminary data.</text>
</comment>
<gene>
    <name evidence="2" type="ORF">NQ318_023594</name>
</gene>
<proteinExistence type="predicted"/>
<keyword evidence="3" id="KW-1185">Reference proteome</keyword>
<evidence type="ECO:0000313" key="3">
    <source>
        <dbReference type="Proteomes" id="UP001162162"/>
    </source>
</evidence>
<reference evidence="2" key="1">
    <citation type="journal article" date="2023" name="Insect Mol. Biol.">
        <title>Genome sequencing provides insights into the evolution of gene families encoding plant cell wall-degrading enzymes in longhorned beetles.</title>
        <authorList>
            <person name="Shin N.R."/>
            <person name="Okamura Y."/>
            <person name="Kirsch R."/>
            <person name="Pauchet Y."/>
        </authorList>
    </citation>
    <scope>NUCLEOTIDE SEQUENCE</scope>
    <source>
        <strain evidence="2">AMC_N1</strain>
    </source>
</reference>
<dbReference type="Gene3D" id="4.10.60.10">
    <property type="entry name" value="Zinc finger, CCHC-type"/>
    <property type="match status" value="1"/>
</dbReference>
<feature type="domain" description="CCHC-type" evidence="1">
    <location>
        <begin position="93"/>
        <end position="109"/>
    </location>
</feature>
<dbReference type="SUPFAM" id="SSF57756">
    <property type="entry name" value="Retrovirus zinc finger-like domains"/>
    <property type="match status" value="1"/>
</dbReference>
<name>A0AAV8YQ47_9CUCU</name>
<dbReference type="InterPro" id="IPR001878">
    <property type="entry name" value="Znf_CCHC"/>
</dbReference>
<evidence type="ECO:0000313" key="2">
    <source>
        <dbReference type="EMBL" id="KAJ8953473.1"/>
    </source>
</evidence>
<dbReference type="InterPro" id="IPR036875">
    <property type="entry name" value="Znf_CCHC_sf"/>
</dbReference>
<sequence>MNRLRLPAPKVRRPEPRAQTVRRDQRYRECQRLWKADRSKLAGGIIDDTLFQAPDSTPGVEEVRDVEERERCCRCWEEGHVAAKCKGRDRTKLCLRCGKEEHQVKSCGEEEAYCPICEEKGHRADTRAHRHKRQTPREERHG</sequence>
<dbReference type="SMART" id="SM00343">
    <property type="entry name" value="ZnF_C2HC"/>
    <property type="match status" value="2"/>
</dbReference>
<feature type="domain" description="CCHC-type" evidence="1">
    <location>
        <begin position="71"/>
        <end position="87"/>
    </location>
</feature>
<dbReference type="AlphaFoldDB" id="A0AAV8YQ47"/>
<dbReference type="EMBL" id="JAPWTK010000056">
    <property type="protein sequence ID" value="KAJ8953473.1"/>
    <property type="molecule type" value="Genomic_DNA"/>
</dbReference>
<evidence type="ECO:0000259" key="1">
    <source>
        <dbReference type="SMART" id="SM00343"/>
    </source>
</evidence>
<protein>
    <recommendedName>
        <fullName evidence="1">CCHC-type domain-containing protein</fullName>
    </recommendedName>
</protein>
<dbReference type="GO" id="GO:0003676">
    <property type="term" value="F:nucleic acid binding"/>
    <property type="evidence" value="ECO:0007669"/>
    <property type="project" value="InterPro"/>
</dbReference>
<dbReference type="Proteomes" id="UP001162162">
    <property type="component" value="Unassembled WGS sequence"/>
</dbReference>
<dbReference type="GO" id="GO:0008270">
    <property type="term" value="F:zinc ion binding"/>
    <property type="evidence" value="ECO:0007669"/>
    <property type="project" value="InterPro"/>
</dbReference>
<organism evidence="2 3">
    <name type="scientific">Aromia moschata</name>
    <dbReference type="NCBI Taxonomy" id="1265417"/>
    <lineage>
        <taxon>Eukaryota</taxon>
        <taxon>Metazoa</taxon>
        <taxon>Ecdysozoa</taxon>
        <taxon>Arthropoda</taxon>
        <taxon>Hexapoda</taxon>
        <taxon>Insecta</taxon>
        <taxon>Pterygota</taxon>
        <taxon>Neoptera</taxon>
        <taxon>Endopterygota</taxon>
        <taxon>Coleoptera</taxon>
        <taxon>Polyphaga</taxon>
        <taxon>Cucujiformia</taxon>
        <taxon>Chrysomeloidea</taxon>
        <taxon>Cerambycidae</taxon>
        <taxon>Cerambycinae</taxon>
        <taxon>Callichromatini</taxon>
        <taxon>Aromia</taxon>
    </lineage>
</organism>
<accession>A0AAV8YQ47</accession>